<dbReference type="Proteomes" id="UP001519887">
    <property type="component" value="Unassembled WGS sequence"/>
</dbReference>
<dbReference type="PANTHER" id="PTHR30290">
    <property type="entry name" value="PERIPLASMIC BINDING COMPONENT OF ABC TRANSPORTER"/>
    <property type="match status" value="1"/>
</dbReference>
<dbReference type="PROSITE" id="PS01040">
    <property type="entry name" value="SBP_BACTERIAL_5"/>
    <property type="match status" value="1"/>
</dbReference>
<sequence>MKKNKWLASLSFILILTVVLTGCNFSGGNTNSPSTGTDTNDTNAAPPAAAQTLNVYVENEMKDLNQLSASDDISWTILNNVGEGLYRLDKDNNPVEALAQGVSISDDKLTYTFTLRDGLKWSNGTPITAADFKYAWLAEMNAETSKNGYAFIMTDYITGGEEYASGKGSADQVGIQAKDDKTLVVQLKKPTPYFLRLTTMSVFFPLNEEFVKSKGAGYGLDPQSVLYQGPFVLTKFDPASGATLEKNKDYWDAANVHLDSVNVRVIKEQSTALNAYKAGDLDRVLLSATDVDSNKDNAEFSQLINFRTTYLQFNLKADGVSNVNIRKALELAYDTSSLADNVLKNGAKGAVGMVPEMMSGDGEKTFRELQGDLFKVDAAQAKTYWEQGVKELGKTPKLTLLVADDSETRDVATFLQSEFKTNLGIDVAIDTKTVKARNELMDNSNYQFGITAWGADYDDAMTYLDLWSNHSPYRGNYESKQYDELIASAKSETDDKKRTDLLLQAEKLLVQTDVVTAPIYHRGVAQLIKPDVEGLIYHPYANPVEFKYVTKK</sequence>
<feature type="chain" id="PRO_5047095007" evidence="5">
    <location>
        <begin position="22"/>
        <end position="552"/>
    </location>
</feature>
<evidence type="ECO:0000256" key="5">
    <source>
        <dbReference type="SAM" id="SignalP"/>
    </source>
</evidence>
<comment type="similarity">
    <text evidence="2">Belongs to the bacterial solute-binding protein 5 family.</text>
</comment>
<dbReference type="InterPro" id="IPR039424">
    <property type="entry name" value="SBP_5"/>
</dbReference>
<feature type="signal peptide" evidence="5">
    <location>
        <begin position="1"/>
        <end position="21"/>
    </location>
</feature>
<comment type="caution">
    <text evidence="7">The sequence shown here is derived from an EMBL/GenBank/DDBJ whole genome shotgun (WGS) entry which is preliminary data.</text>
</comment>
<keyword evidence="3" id="KW-0813">Transport</keyword>
<dbReference type="PIRSF" id="PIRSF002741">
    <property type="entry name" value="MppA"/>
    <property type="match status" value="1"/>
</dbReference>
<dbReference type="SUPFAM" id="SSF53850">
    <property type="entry name" value="Periplasmic binding protein-like II"/>
    <property type="match status" value="1"/>
</dbReference>
<keyword evidence="4 5" id="KW-0732">Signal</keyword>
<dbReference type="Gene3D" id="3.10.105.10">
    <property type="entry name" value="Dipeptide-binding Protein, Domain 3"/>
    <property type="match status" value="1"/>
</dbReference>
<dbReference type="PANTHER" id="PTHR30290:SF10">
    <property type="entry name" value="PERIPLASMIC OLIGOPEPTIDE-BINDING PROTEIN-RELATED"/>
    <property type="match status" value="1"/>
</dbReference>
<feature type="domain" description="Solute-binding protein family 5" evidence="6">
    <location>
        <begin position="94"/>
        <end position="471"/>
    </location>
</feature>
<evidence type="ECO:0000256" key="3">
    <source>
        <dbReference type="ARBA" id="ARBA00022448"/>
    </source>
</evidence>
<dbReference type="InterPro" id="IPR023765">
    <property type="entry name" value="SBP_5_CS"/>
</dbReference>
<evidence type="ECO:0000256" key="4">
    <source>
        <dbReference type="ARBA" id="ARBA00022729"/>
    </source>
</evidence>
<evidence type="ECO:0000313" key="8">
    <source>
        <dbReference type="Proteomes" id="UP001519887"/>
    </source>
</evidence>
<evidence type="ECO:0000313" key="7">
    <source>
        <dbReference type="EMBL" id="MBW7456499.1"/>
    </source>
</evidence>
<dbReference type="Gene3D" id="3.90.76.10">
    <property type="entry name" value="Dipeptide-binding Protein, Domain 1"/>
    <property type="match status" value="1"/>
</dbReference>
<evidence type="ECO:0000256" key="1">
    <source>
        <dbReference type="ARBA" id="ARBA00004193"/>
    </source>
</evidence>
<protein>
    <submittedName>
        <fullName evidence="7">Peptide ABC transporter substrate-binding protein</fullName>
    </submittedName>
</protein>
<comment type="subcellular location">
    <subcellularLocation>
        <location evidence="1">Cell membrane</location>
        <topology evidence="1">Lipid-anchor</topology>
    </subcellularLocation>
</comment>
<dbReference type="Gene3D" id="3.40.190.10">
    <property type="entry name" value="Periplasmic binding protein-like II"/>
    <property type="match status" value="1"/>
</dbReference>
<dbReference type="RefSeq" id="WP_210044958.1">
    <property type="nucleotide sequence ID" value="NZ_JBHLVU010000019.1"/>
</dbReference>
<evidence type="ECO:0000259" key="6">
    <source>
        <dbReference type="Pfam" id="PF00496"/>
    </source>
</evidence>
<name>A0ABS7C6H2_9BACL</name>
<dbReference type="InterPro" id="IPR030678">
    <property type="entry name" value="Peptide/Ni-bd"/>
</dbReference>
<dbReference type="CDD" id="cd08504">
    <property type="entry name" value="PBP2_OppA"/>
    <property type="match status" value="1"/>
</dbReference>
<keyword evidence="8" id="KW-1185">Reference proteome</keyword>
<accession>A0ABS7C6H2</accession>
<reference evidence="7 8" key="1">
    <citation type="submission" date="2021-07" db="EMBL/GenBank/DDBJ databases">
        <title>Paenibacillus radiodurans sp. nov., isolated from the southeastern edge of Tengger Desert.</title>
        <authorList>
            <person name="Zhang G."/>
        </authorList>
    </citation>
    <scope>NUCLEOTIDE SEQUENCE [LARGE SCALE GENOMIC DNA]</scope>
    <source>
        <strain evidence="7 8">CCM 7311</strain>
    </source>
</reference>
<dbReference type="Pfam" id="PF00496">
    <property type="entry name" value="SBP_bac_5"/>
    <property type="match status" value="1"/>
</dbReference>
<proteinExistence type="inferred from homology"/>
<gene>
    <name evidence="7" type="ORF">K0U00_20900</name>
</gene>
<dbReference type="EMBL" id="JAHZIK010000593">
    <property type="protein sequence ID" value="MBW7456499.1"/>
    <property type="molecule type" value="Genomic_DNA"/>
</dbReference>
<dbReference type="InterPro" id="IPR000914">
    <property type="entry name" value="SBP_5_dom"/>
</dbReference>
<dbReference type="PROSITE" id="PS51257">
    <property type="entry name" value="PROKAR_LIPOPROTEIN"/>
    <property type="match status" value="1"/>
</dbReference>
<organism evidence="7 8">
    <name type="scientific">Paenibacillus sepulcri</name>
    <dbReference type="NCBI Taxonomy" id="359917"/>
    <lineage>
        <taxon>Bacteria</taxon>
        <taxon>Bacillati</taxon>
        <taxon>Bacillota</taxon>
        <taxon>Bacilli</taxon>
        <taxon>Bacillales</taxon>
        <taxon>Paenibacillaceae</taxon>
        <taxon>Paenibacillus</taxon>
    </lineage>
</organism>
<evidence type="ECO:0000256" key="2">
    <source>
        <dbReference type="ARBA" id="ARBA00005695"/>
    </source>
</evidence>